<evidence type="ECO:0000259" key="20">
    <source>
        <dbReference type="PROSITE" id="PS50885"/>
    </source>
</evidence>
<comment type="subcellular location">
    <subcellularLocation>
        <location evidence="2">Cell membrane</location>
        <topology evidence="2">Multi-pass membrane protein</topology>
    </subcellularLocation>
</comment>
<dbReference type="CDD" id="cd12913">
    <property type="entry name" value="PDC1_MCP_like"/>
    <property type="match status" value="1"/>
</dbReference>
<gene>
    <name evidence="21" type="ORF">FNW02_00650</name>
</gene>
<dbReference type="PROSITE" id="PS50110">
    <property type="entry name" value="RESPONSE_REGULATORY"/>
    <property type="match status" value="1"/>
</dbReference>
<evidence type="ECO:0000256" key="15">
    <source>
        <dbReference type="ARBA" id="ARBA00074306"/>
    </source>
</evidence>
<dbReference type="SMART" id="SM00304">
    <property type="entry name" value="HAMP"/>
    <property type="match status" value="1"/>
</dbReference>
<dbReference type="RefSeq" id="WP_191755671.1">
    <property type="nucleotide sequence ID" value="NZ_VJXY01000001.1"/>
</dbReference>
<dbReference type="InterPro" id="IPR001789">
    <property type="entry name" value="Sig_transdc_resp-reg_receiver"/>
</dbReference>
<dbReference type="SUPFAM" id="SSF158472">
    <property type="entry name" value="HAMP domain-like"/>
    <property type="match status" value="1"/>
</dbReference>
<feature type="modified residue" description="4-aspartylphosphate" evidence="16">
    <location>
        <position position="756"/>
    </location>
</feature>
<dbReference type="CDD" id="cd06225">
    <property type="entry name" value="HAMP"/>
    <property type="match status" value="1"/>
</dbReference>
<dbReference type="SUPFAM" id="SSF52172">
    <property type="entry name" value="CheY-like"/>
    <property type="match status" value="1"/>
</dbReference>
<dbReference type="PROSITE" id="PS50885">
    <property type="entry name" value="HAMP"/>
    <property type="match status" value="1"/>
</dbReference>
<dbReference type="PANTHER" id="PTHR43047">
    <property type="entry name" value="TWO-COMPONENT HISTIDINE PROTEIN KINASE"/>
    <property type="match status" value="1"/>
</dbReference>
<evidence type="ECO:0000256" key="5">
    <source>
        <dbReference type="ARBA" id="ARBA00022475"/>
    </source>
</evidence>
<dbReference type="FunFam" id="3.30.565.10:FF:000010">
    <property type="entry name" value="Sensor histidine kinase RcsC"/>
    <property type="match status" value="1"/>
</dbReference>
<evidence type="ECO:0000256" key="12">
    <source>
        <dbReference type="ARBA" id="ARBA00022989"/>
    </source>
</evidence>
<dbReference type="Pfam" id="PF02743">
    <property type="entry name" value="dCache_1"/>
    <property type="match status" value="1"/>
</dbReference>
<dbReference type="CDD" id="cd00082">
    <property type="entry name" value="HisKA"/>
    <property type="match status" value="1"/>
</dbReference>
<dbReference type="GO" id="GO:0005886">
    <property type="term" value="C:plasma membrane"/>
    <property type="evidence" value="ECO:0007669"/>
    <property type="project" value="UniProtKB-SubCell"/>
</dbReference>
<dbReference type="Pfam" id="PF00512">
    <property type="entry name" value="HisKA"/>
    <property type="match status" value="1"/>
</dbReference>
<dbReference type="FunFam" id="1.10.287.130:FF:000004">
    <property type="entry name" value="Ethylene receptor 1"/>
    <property type="match status" value="1"/>
</dbReference>
<dbReference type="InterPro" id="IPR036890">
    <property type="entry name" value="HATPase_C_sf"/>
</dbReference>
<keyword evidence="8 17" id="KW-0812">Transmembrane</keyword>
<evidence type="ECO:0000256" key="11">
    <source>
        <dbReference type="ARBA" id="ARBA00022840"/>
    </source>
</evidence>
<keyword evidence="10" id="KW-0418">Kinase</keyword>
<sequence>MSSFSKDHINRHQIQRVPLRAVLIVPFVLQIFAAVGLVGYFSFKNGQQAINQLAQQLLGEIDGRINQHLDSYLAVPQQLNQINANAAKSQILNLQALENTGHYFWQQMQVHKNLSYIFYALPTGEYTAAGRWMEGGKTTIDEVSSRTNYQNHTYATDEQGNRKKVVFKAEYKPLEEDWYKRAVQTGKPIWSKIYNWQDTPEFISISASSPVYDDQKKLITVMASDLLLSNISKFLQQLKVSKTGKLFIIERDGNIVASSSNEKPFTIVKRAAQRLSAVKSTDPLVRATVIDLQKRFGNLHSITTKQSFYVQLESDRHYALVSPWQDQYGLDWLVVVSVPESDFMAQINANTQTTMLLCLVALGVATILGFYTSRWITHPVLQLSRASEAIATGNLEQTVAVSQVKELGVLSQAFNRMAQQLRDSFTTLEQTNQNLELRVEERTTQLKEAKFAADNANQAKSEFLANMSHELRTPLNGILGYAQILQRNEPLTSKGRNGIDIIYQCGTHLLTLINDVLDLAKIEARKLELYPVPFHFPSFVQSVVEINRVRAEQKGIAFIYQADSHLPQGICADEKRLRQALINLLSNAIKFTERGSVTFKVESINQQIHFQIQDTGVGMTPEQIEKIFLPFEQVGDIKKQAEGTGLGLAITHKIVSMMGSEIKVQSTPGEGSTFSFAVELQQALDWAVASRVVQQGVIKSYEGAKRKILVIDDRWENRSVLVNLLEPIGFEIIEANNGLEGIEQTLHSLPDLIITDLAMPVMDGFEFLQKLRLHPQLQNQIVLVSSASVFDIDRHKSLDAGGNDFLPKPVQAQTLLELIQKYLQLNWIYDTEINHKQNLTIPSKQIELPAAAILTQLAELAQRNDLDSILDIAQQIQETNTAFAQELIRLADACEIKKLREFITVNSKQ</sequence>
<dbReference type="GO" id="GO:0005524">
    <property type="term" value="F:ATP binding"/>
    <property type="evidence" value="ECO:0007669"/>
    <property type="project" value="UniProtKB-KW"/>
</dbReference>
<dbReference type="SUPFAM" id="SSF47384">
    <property type="entry name" value="Homodimeric domain of signal transducing histidine kinase"/>
    <property type="match status" value="1"/>
</dbReference>
<dbReference type="PROSITE" id="PS50109">
    <property type="entry name" value="HIS_KIN"/>
    <property type="match status" value="1"/>
</dbReference>
<dbReference type="SMART" id="SM00448">
    <property type="entry name" value="REC"/>
    <property type="match status" value="1"/>
</dbReference>
<dbReference type="Pfam" id="PF00672">
    <property type="entry name" value="HAMP"/>
    <property type="match status" value="1"/>
</dbReference>
<feature type="domain" description="HAMP" evidence="20">
    <location>
        <begin position="374"/>
        <end position="426"/>
    </location>
</feature>
<keyword evidence="6 16" id="KW-0597">Phosphoprotein</keyword>
<dbReference type="InterPro" id="IPR033479">
    <property type="entry name" value="dCache_1"/>
</dbReference>
<dbReference type="SMART" id="SM00388">
    <property type="entry name" value="HisKA"/>
    <property type="match status" value="1"/>
</dbReference>
<evidence type="ECO:0000256" key="9">
    <source>
        <dbReference type="ARBA" id="ARBA00022741"/>
    </source>
</evidence>
<dbReference type="Gene3D" id="3.30.565.10">
    <property type="entry name" value="Histidine kinase-like ATPase, C-terminal domain"/>
    <property type="match status" value="1"/>
</dbReference>
<dbReference type="Pfam" id="PF00072">
    <property type="entry name" value="Response_reg"/>
    <property type="match status" value="1"/>
</dbReference>
<evidence type="ECO:0000256" key="6">
    <source>
        <dbReference type="ARBA" id="ARBA00022553"/>
    </source>
</evidence>
<comment type="catalytic activity">
    <reaction evidence="1">
        <text>ATP + protein L-histidine = ADP + protein N-phospho-L-histidine.</text>
        <dbReference type="EC" id="2.7.13.3"/>
    </reaction>
</comment>
<evidence type="ECO:0000259" key="19">
    <source>
        <dbReference type="PROSITE" id="PS50110"/>
    </source>
</evidence>
<dbReference type="Gene3D" id="1.10.287.130">
    <property type="match status" value="1"/>
</dbReference>
<dbReference type="InterPro" id="IPR011006">
    <property type="entry name" value="CheY-like_superfamily"/>
</dbReference>
<feature type="domain" description="Histidine kinase" evidence="18">
    <location>
        <begin position="466"/>
        <end position="682"/>
    </location>
</feature>
<dbReference type="Gene3D" id="6.10.340.10">
    <property type="match status" value="1"/>
</dbReference>
<evidence type="ECO:0000256" key="7">
    <source>
        <dbReference type="ARBA" id="ARBA00022679"/>
    </source>
</evidence>
<dbReference type="EMBL" id="VJXY01000001">
    <property type="protein sequence ID" value="MBD6614420.1"/>
    <property type="molecule type" value="Genomic_DNA"/>
</dbReference>
<evidence type="ECO:0000256" key="2">
    <source>
        <dbReference type="ARBA" id="ARBA00004651"/>
    </source>
</evidence>
<name>A0AA40SSG9_9NOST</name>
<keyword evidence="5" id="KW-1003">Cell membrane</keyword>
<dbReference type="CDD" id="cd16922">
    <property type="entry name" value="HATPase_EvgS-ArcB-TorS-like"/>
    <property type="match status" value="1"/>
</dbReference>
<keyword evidence="7" id="KW-0808">Transferase</keyword>
<dbReference type="SMART" id="SM00387">
    <property type="entry name" value="HATPase_c"/>
    <property type="match status" value="1"/>
</dbReference>
<dbReference type="InterPro" id="IPR004358">
    <property type="entry name" value="Sig_transdc_His_kin-like_C"/>
</dbReference>
<feature type="domain" description="Response regulatory" evidence="19">
    <location>
        <begin position="707"/>
        <end position="823"/>
    </location>
</feature>
<dbReference type="InterPro" id="IPR003661">
    <property type="entry name" value="HisK_dim/P_dom"/>
</dbReference>
<evidence type="ECO:0000259" key="18">
    <source>
        <dbReference type="PROSITE" id="PS50109"/>
    </source>
</evidence>
<evidence type="ECO:0000256" key="8">
    <source>
        <dbReference type="ARBA" id="ARBA00022692"/>
    </source>
</evidence>
<evidence type="ECO:0000256" key="14">
    <source>
        <dbReference type="ARBA" id="ARBA00023136"/>
    </source>
</evidence>
<protein>
    <recommendedName>
        <fullName evidence="15">Circadian input-output histidine kinase CikA</fullName>
        <ecNumber evidence="4">2.7.13.3</ecNumber>
    </recommendedName>
</protein>
<comment type="similarity">
    <text evidence="3">In the N-terminal section; belongs to the phytochrome family.</text>
</comment>
<dbReference type="InterPro" id="IPR003594">
    <property type="entry name" value="HATPase_dom"/>
</dbReference>
<accession>A0AA40SSG9</accession>
<evidence type="ECO:0000256" key="10">
    <source>
        <dbReference type="ARBA" id="ARBA00022777"/>
    </source>
</evidence>
<dbReference type="GO" id="GO:0000155">
    <property type="term" value="F:phosphorelay sensor kinase activity"/>
    <property type="evidence" value="ECO:0007669"/>
    <property type="project" value="InterPro"/>
</dbReference>
<keyword evidence="14 17" id="KW-0472">Membrane</keyword>
<dbReference type="Gene3D" id="3.30.450.20">
    <property type="entry name" value="PAS domain"/>
    <property type="match status" value="1"/>
</dbReference>
<evidence type="ECO:0000256" key="1">
    <source>
        <dbReference type="ARBA" id="ARBA00000085"/>
    </source>
</evidence>
<evidence type="ECO:0000256" key="17">
    <source>
        <dbReference type="SAM" id="Phobius"/>
    </source>
</evidence>
<dbReference type="EC" id="2.7.13.3" evidence="4"/>
<keyword evidence="12 17" id="KW-1133">Transmembrane helix</keyword>
<proteinExistence type="inferred from homology"/>
<keyword evidence="22" id="KW-1185">Reference proteome</keyword>
<evidence type="ECO:0000313" key="22">
    <source>
        <dbReference type="Proteomes" id="UP001165986"/>
    </source>
</evidence>
<evidence type="ECO:0000256" key="13">
    <source>
        <dbReference type="ARBA" id="ARBA00023012"/>
    </source>
</evidence>
<dbReference type="Pfam" id="PF02518">
    <property type="entry name" value="HATPase_c"/>
    <property type="match status" value="1"/>
</dbReference>
<reference evidence="21" key="1">
    <citation type="submission" date="2019-07" db="EMBL/GenBank/DDBJ databases">
        <title>Toxilogical consequences of a new and cryptic species of cyanobacteria (Komarekiella delphini-convector) recovered from the epidermis of a bottlenose dolphin and 1500 ft. in the air.</title>
        <authorList>
            <person name="Brown A.O."/>
            <person name="Dvorak P."/>
            <person name="Villanueva C.D."/>
            <person name="Foss A.J."/>
            <person name="Garvey A.D."/>
            <person name="Gibson Q.A."/>
            <person name="Johansen J.R."/>
            <person name="Casamatta D.A."/>
        </authorList>
    </citation>
    <scope>NUCLEOTIDE SEQUENCE</scope>
    <source>
        <strain evidence="21">SJRDD-AB1</strain>
    </source>
</reference>
<evidence type="ECO:0000256" key="4">
    <source>
        <dbReference type="ARBA" id="ARBA00012438"/>
    </source>
</evidence>
<comment type="caution">
    <text evidence="21">The sequence shown here is derived from an EMBL/GenBank/DDBJ whole genome shotgun (WGS) entry which is preliminary data.</text>
</comment>
<dbReference type="InterPro" id="IPR005467">
    <property type="entry name" value="His_kinase_dom"/>
</dbReference>
<keyword evidence="9" id="KW-0547">Nucleotide-binding</keyword>
<feature type="transmembrane region" description="Helical" evidence="17">
    <location>
        <begin position="21"/>
        <end position="43"/>
    </location>
</feature>
<evidence type="ECO:0000256" key="16">
    <source>
        <dbReference type="PROSITE-ProRule" id="PRU00169"/>
    </source>
</evidence>
<dbReference type="InterPro" id="IPR003660">
    <property type="entry name" value="HAMP_dom"/>
</dbReference>
<dbReference type="Gene3D" id="3.40.50.2300">
    <property type="match status" value="1"/>
</dbReference>
<keyword evidence="13" id="KW-0902">Two-component regulatory system</keyword>
<dbReference type="SUPFAM" id="SSF55874">
    <property type="entry name" value="ATPase domain of HSP90 chaperone/DNA topoisomerase II/histidine kinase"/>
    <property type="match status" value="1"/>
</dbReference>
<evidence type="ECO:0000313" key="21">
    <source>
        <dbReference type="EMBL" id="MBD6614420.1"/>
    </source>
</evidence>
<dbReference type="AlphaFoldDB" id="A0AA40SSG9"/>
<dbReference type="InterPro" id="IPR036097">
    <property type="entry name" value="HisK_dim/P_sf"/>
</dbReference>
<dbReference type="Proteomes" id="UP001165986">
    <property type="component" value="Unassembled WGS sequence"/>
</dbReference>
<evidence type="ECO:0000256" key="3">
    <source>
        <dbReference type="ARBA" id="ARBA00006402"/>
    </source>
</evidence>
<organism evidence="21 22">
    <name type="scientific">Komarekiella delphini-convector SJRDD-AB1</name>
    <dbReference type="NCBI Taxonomy" id="2593771"/>
    <lineage>
        <taxon>Bacteria</taxon>
        <taxon>Bacillati</taxon>
        <taxon>Cyanobacteriota</taxon>
        <taxon>Cyanophyceae</taxon>
        <taxon>Nostocales</taxon>
        <taxon>Nostocaceae</taxon>
        <taxon>Komarekiella</taxon>
        <taxon>Komarekiella delphini-convector</taxon>
    </lineage>
</organism>
<keyword evidence="11" id="KW-0067">ATP-binding</keyword>
<dbReference type="PRINTS" id="PR00344">
    <property type="entry name" value="BCTRLSENSOR"/>
</dbReference>